<dbReference type="AlphaFoldDB" id="A0A6C0IF85"/>
<accession>A0A6C0IF85</accession>
<protein>
    <submittedName>
        <fullName evidence="1">Uncharacterized protein</fullName>
    </submittedName>
</protein>
<dbReference type="EMBL" id="MN740153">
    <property type="protein sequence ID" value="QHT90183.1"/>
    <property type="molecule type" value="Genomic_DNA"/>
</dbReference>
<organism evidence="1">
    <name type="scientific">viral metagenome</name>
    <dbReference type="NCBI Taxonomy" id="1070528"/>
    <lineage>
        <taxon>unclassified sequences</taxon>
        <taxon>metagenomes</taxon>
        <taxon>organismal metagenomes</taxon>
    </lineage>
</organism>
<proteinExistence type="predicted"/>
<name>A0A6C0IF85_9ZZZZ</name>
<evidence type="ECO:0000313" key="1">
    <source>
        <dbReference type="EMBL" id="QHT90183.1"/>
    </source>
</evidence>
<reference evidence="1" key="1">
    <citation type="journal article" date="2020" name="Nature">
        <title>Giant virus diversity and host interactions through global metagenomics.</title>
        <authorList>
            <person name="Schulz F."/>
            <person name="Roux S."/>
            <person name="Paez-Espino D."/>
            <person name="Jungbluth S."/>
            <person name="Walsh D.A."/>
            <person name="Denef V.J."/>
            <person name="McMahon K.D."/>
            <person name="Konstantinidis K.T."/>
            <person name="Eloe-Fadrosh E.A."/>
            <person name="Kyrpides N.C."/>
            <person name="Woyke T."/>
        </authorList>
    </citation>
    <scope>NUCLEOTIDE SEQUENCE</scope>
    <source>
        <strain evidence="1">GVMAG-M-3300023184-68</strain>
    </source>
</reference>
<sequence>MDGYFSFFVSGLKSLQLLTLMVALLPEEFGVRQALMSPLLRSPSELVVKEAFSPPCQISPIA</sequence>